<proteinExistence type="predicted"/>
<feature type="compositionally biased region" description="Acidic residues" evidence="1">
    <location>
        <begin position="123"/>
        <end position="156"/>
    </location>
</feature>
<protein>
    <recommendedName>
        <fullName evidence="3">OTU domain-containing protein</fullName>
    </recommendedName>
</protein>
<reference evidence="2" key="1">
    <citation type="journal article" date="2020" name="Nature">
        <title>Giant virus diversity and host interactions through global metagenomics.</title>
        <authorList>
            <person name="Schulz F."/>
            <person name="Roux S."/>
            <person name="Paez-Espino D."/>
            <person name="Jungbluth S."/>
            <person name="Walsh D.A."/>
            <person name="Denef V.J."/>
            <person name="McMahon K.D."/>
            <person name="Konstantinidis K.T."/>
            <person name="Eloe-Fadrosh E.A."/>
            <person name="Kyrpides N.C."/>
            <person name="Woyke T."/>
        </authorList>
    </citation>
    <scope>NUCLEOTIDE SEQUENCE</scope>
    <source>
        <strain evidence="2">GVMAG-M-3300023174-75</strain>
    </source>
</reference>
<dbReference type="InterPro" id="IPR037238">
    <property type="entry name" value="YbiA-like_sf"/>
</dbReference>
<evidence type="ECO:0008006" key="3">
    <source>
        <dbReference type="Google" id="ProtNLM"/>
    </source>
</evidence>
<dbReference type="EMBL" id="MN739684">
    <property type="protein sequence ID" value="QHT20970.1"/>
    <property type="molecule type" value="Genomic_DNA"/>
</dbReference>
<dbReference type="Gene3D" id="1.10.357.40">
    <property type="entry name" value="YbiA-like"/>
    <property type="match status" value="1"/>
</dbReference>
<organism evidence="2">
    <name type="scientific">viral metagenome</name>
    <dbReference type="NCBI Taxonomy" id="1070528"/>
    <lineage>
        <taxon>unclassified sequences</taxon>
        <taxon>metagenomes</taxon>
        <taxon>organismal metagenomes</taxon>
    </lineage>
</organism>
<accession>A0A6C0DXC3</accession>
<evidence type="ECO:0000313" key="2">
    <source>
        <dbReference type="EMBL" id="QHT20970.1"/>
    </source>
</evidence>
<sequence>MVLSKINATVKYEDTKAIASTDIDHETCIYSAKIYNKAIQFVLGLPQFEYSSKNIVYFNIYLANNGFVVSKIGIYETYNSDYGSLLDDDGDIDLSKLQEPLLFPFAKSLISKLQTTSAKTTSQDEDEEDEGEKEDDEEDEEDEEDDDDDDEEDEDIVKDKKVTILPKKPKFDIMELASQTKEESDYEISKYVEDPTHNWVNKYLKSVKYSIKPNEGGGDCFFAALRDGLRTVKIETSVKAIREKLANEVDEAVFNNYSEFFKLFYGGMKNSQTMLKEYKLKHNTIKKLIGGTIDGQTKKTLIDDAKANFSKYSAINQETEEYQELVEEFEFMKDINDVKDLKKVISTVGGKYWADNWAVVTLERLYNVKFIILSQTHFLENETELVLQCSEADKQIAEKGLFEPSYYIMLDFLISKHSNHYQLITYDKNIERGAFTFNELPYKIKELILEKCMEKMAGLYVLIPDFIKFANKNGIATTSTKNDSLIGTSPNTKYYNTSIIIQIYNKSRHVKVGQGSGESISPELKTAKNILELNNNKEYVDWRRKLDSKYLVPNLAIDGKNWSSVKHYILAARFKPIIELYNKFTKDGEVGANIDDAYKLYGSNISKKSISSLVIGDEEFAKLKPGLLEKAQYSKFTQNEALAKILLLTGDALINIFKPGKGGGSYPDFELMKLRRMLSNPKEAKTVKSKELK</sequence>
<name>A0A6C0DXC3_9ZZZZ</name>
<evidence type="ECO:0000256" key="1">
    <source>
        <dbReference type="SAM" id="MobiDB-lite"/>
    </source>
</evidence>
<dbReference type="Gene3D" id="3.90.70.80">
    <property type="match status" value="1"/>
</dbReference>
<feature type="region of interest" description="Disordered" evidence="1">
    <location>
        <begin position="116"/>
        <end position="159"/>
    </location>
</feature>
<dbReference type="SUPFAM" id="SSF143990">
    <property type="entry name" value="YbiA-like"/>
    <property type="match status" value="1"/>
</dbReference>
<dbReference type="AlphaFoldDB" id="A0A6C0DXC3"/>